<keyword evidence="4 7" id="KW-0812">Transmembrane</keyword>
<dbReference type="STRING" id="39482.ERS852491_04015"/>
<evidence type="ECO:0000256" key="3">
    <source>
        <dbReference type="ARBA" id="ARBA00022475"/>
    </source>
</evidence>
<evidence type="ECO:0000256" key="5">
    <source>
        <dbReference type="ARBA" id="ARBA00022989"/>
    </source>
</evidence>
<dbReference type="Pfam" id="PF02417">
    <property type="entry name" value="Chromate_transp"/>
    <property type="match status" value="1"/>
</dbReference>
<dbReference type="RefSeq" id="WP_050639944.1">
    <property type="nucleotide sequence ID" value="NZ_CABKUE010000007.1"/>
</dbReference>
<feature type="transmembrane region" description="Helical" evidence="7">
    <location>
        <begin position="6"/>
        <end position="28"/>
    </location>
</feature>
<proteinExistence type="inferred from homology"/>
<dbReference type="EMBL" id="CYZU01000050">
    <property type="protein sequence ID" value="CUP01801.1"/>
    <property type="molecule type" value="Genomic_DNA"/>
</dbReference>
<sequence length="184" mass="19975">MIYLTLFIEFFKIGLFSIGGGMATVPFLMELTQKYSWFTTTELANMIAISESTPGPIGINMATYAGFHAGGIPGALTATIGLVCPALIIIIIIAKFMSNFSENKYVKSAFYGIRPMIAALIGYAVWQIVRITFADASKETLSLNYPAILIGIVIFILLQVKPLKNIHPLIWIIAGAVAGVIVLR</sequence>
<dbReference type="OrthoDB" id="9788907at2"/>
<dbReference type="GO" id="GO:0005886">
    <property type="term" value="C:plasma membrane"/>
    <property type="evidence" value="ECO:0007669"/>
    <property type="project" value="UniProtKB-SubCell"/>
</dbReference>
<dbReference type="GO" id="GO:0015109">
    <property type="term" value="F:chromate transmembrane transporter activity"/>
    <property type="evidence" value="ECO:0007669"/>
    <property type="project" value="InterPro"/>
</dbReference>
<evidence type="ECO:0000256" key="6">
    <source>
        <dbReference type="ARBA" id="ARBA00023136"/>
    </source>
</evidence>
<evidence type="ECO:0000256" key="7">
    <source>
        <dbReference type="SAM" id="Phobius"/>
    </source>
</evidence>
<feature type="transmembrane region" description="Helical" evidence="7">
    <location>
        <begin position="141"/>
        <end position="160"/>
    </location>
</feature>
<dbReference type="Proteomes" id="UP000095544">
    <property type="component" value="Unassembled WGS sequence"/>
</dbReference>
<feature type="transmembrane region" description="Helical" evidence="7">
    <location>
        <begin position="75"/>
        <end position="97"/>
    </location>
</feature>
<organism evidence="8 9">
    <name type="scientific">Faecalicatena contorta</name>
    <dbReference type="NCBI Taxonomy" id="39482"/>
    <lineage>
        <taxon>Bacteria</taxon>
        <taxon>Bacillati</taxon>
        <taxon>Bacillota</taxon>
        <taxon>Clostridia</taxon>
        <taxon>Lachnospirales</taxon>
        <taxon>Lachnospiraceae</taxon>
        <taxon>Faecalicatena</taxon>
    </lineage>
</organism>
<comment type="similarity">
    <text evidence="2">Belongs to the chromate ion transporter (CHR) (TC 2.A.51) family.</text>
</comment>
<protein>
    <submittedName>
        <fullName evidence="8">Chromate transporter, chromate ion transporter (CHR) family</fullName>
    </submittedName>
</protein>
<evidence type="ECO:0000313" key="8">
    <source>
        <dbReference type="EMBL" id="CUP01801.1"/>
    </source>
</evidence>
<feature type="transmembrane region" description="Helical" evidence="7">
    <location>
        <begin position="109"/>
        <end position="129"/>
    </location>
</feature>
<evidence type="ECO:0000256" key="4">
    <source>
        <dbReference type="ARBA" id="ARBA00022692"/>
    </source>
</evidence>
<name>A0A174JT54_9FIRM</name>
<dbReference type="AlphaFoldDB" id="A0A174JT54"/>
<feature type="transmembrane region" description="Helical" evidence="7">
    <location>
        <begin position="166"/>
        <end position="183"/>
    </location>
</feature>
<gene>
    <name evidence="8" type="ORF">ERS852491_04015</name>
</gene>
<keyword evidence="5 7" id="KW-1133">Transmembrane helix</keyword>
<keyword evidence="3" id="KW-1003">Cell membrane</keyword>
<dbReference type="InterPro" id="IPR003370">
    <property type="entry name" value="Chromate_transpt"/>
</dbReference>
<dbReference type="PANTHER" id="PTHR43663:SF1">
    <property type="entry name" value="CHROMATE TRANSPORTER"/>
    <property type="match status" value="1"/>
</dbReference>
<dbReference type="PANTHER" id="PTHR43663">
    <property type="entry name" value="CHROMATE TRANSPORT PROTEIN-RELATED"/>
    <property type="match status" value="1"/>
</dbReference>
<evidence type="ECO:0000256" key="1">
    <source>
        <dbReference type="ARBA" id="ARBA00004651"/>
    </source>
</evidence>
<keyword evidence="6 7" id="KW-0472">Membrane</keyword>
<evidence type="ECO:0000256" key="2">
    <source>
        <dbReference type="ARBA" id="ARBA00005262"/>
    </source>
</evidence>
<dbReference type="InterPro" id="IPR052518">
    <property type="entry name" value="CHR_Transporter"/>
</dbReference>
<reference evidence="8 9" key="1">
    <citation type="submission" date="2015-09" db="EMBL/GenBank/DDBJ databases">
        <authorList>
            <consortium name="Pathogen Informatics"/>
        </authorList>
    </citation>
    <scope>NUCLEOTIDE SEQUENCE [LARGE SCALE GENOMIC DNA]</scope>
    <source>
        <strain evidence="8 9">2789STDY5834876</strain>
    </source>
</reference>
<evidence type="ECO:0000313" key="9">
    <source>
        <dbReference type="Proteomes" id="UP000095544"/>
    </source>
</evidence>
<accession>A0A174JT54</accession>
<comment type="subcellular location">
    <subcellularLocation>
        <location evidence="1">Cell membrane</location>
        <topology evidence="1">Multi-pass membrane protein</topology>
    </subcellularLocation>
</comment>